<feature type="compositionally biased region" description="Basic residues" evidence="1">
    <location>
        <begin position="396"/>
        <end position="410"/>
    </location>
</feature>
<evidence type="ECO:0008006" key="4">
    <source>
        <dbReference type="Google" id="ProtNLM"/>
    </source>
</evidence>
<name>A0A9P6QZH9_9FUNG</name>
<dbReference type="Gene3D" id="3.40.50.1010">
    <property type="entry name" value="5'-nuclease"/>
    <property type="match status" value="1"/>
</dbReference>
<evidence type="ECO:0000256" key="1">
    <source>
        <dbReference type="SAM" id="MobiDB-lite"/>
    </source>
</evidence>
<dbReference type="InterPro" id="IPR029060">
    <property type="entry name" value="PIN-like_dom_sf"/>
</dbReference>
<dbReference type="OrthoDB" id="2446503at2759"/>
<dbReference type="AlphaFoldDB" id="A0A9P6QZH9"/>
<dbReference type="EMBL" id="JAAAIP010001875">
    <property type="protein sequence ID" value="KAG0303169.1"/>
    <property type="molecule type" value="Genomic_DNA"/>
</dbReference>
<proteinExistence type="predicted"/>
<evidence type="ECO:0000313" key="3">
    <source>
        <dbReference type="Proteomes" id="UP000738325"/>
    </source>
</evidence>
<protein>
    <recommendedName>
        <fullName evidence="4">XPG-I domain-containing protein</fullName>
    </recommendedName>
</protein>
<organism evidence="2 3">
    <name type="scientific">Dissophora globulifera</name>
    <dbReference type="NCBI Taxonomy" id="979702"/>
    <lineage>
        <taxon>Eukaryota</taxon>
        <taxon>Fungi</taxon>
        <taxon>Fungi incertae sedis</taxon>
        <taxon>Mucoromycota</taxon>
        <taxon>Mortierellomycotina</taxon>
        <taxon>Mortierellomycetes</taxon>
        <taxon>Mortierellales</taxon>
        <taxon>Mortierellaceae</taxon>
        <taxon>Dissophora</taxon>
    </lineage>
</organism>
<dbReference type="SUPFAM" id="SSF88723">
    <property type="entry name" value="PIN domain-like"/>
    <property type="match status" value="1"/>
</dbReference>
<dbReference type="Proteomes" id="UP000738325">
    <property type="component" value="Unassembled WGS sequence"/>
</dbReference>
<feature type="non-terminal residue" evidence="2">
    <location>
        <position position="410"/>
    </location>
</feature>
<keyword evidence="3" id="KW-1185">Reference proteome</keyword>
<gene>
    <name evidence="2" type="ORF">BGZ99_002755</name>
</gene>
<accession>A0A9P6QZH9</accession>
<feature type="region of interest" description="Disordered" evidence="1">
    <location>
        <begin position="366"/>
        <end position="410"/>
    </location>
</feature>
<comment type="caution">
    <text evidence="2">The sequence shown here is derived from an EMBL/GenBank/DDBJ whole genome shotgun (WGS) entry which is preliminary data.</text>
</comment>
<reference evidence="2" key="1">
    <citation type="journal article" date="2020" name="Fungal Divers.">
        <title>Resolving the Mortierellaceae phylogeny through synthesis of multi-gene phylogenetics and phylogenomics.</title>
        <authorList>
            <person name="Vandepol N."/>
            <person name="Liber J."/>
            <person name="Desiro A."/>
            <person name="Na H."/>
            <person name="Kennedy M."/>
            <person name="Barry K."/>
            <person name="Grigoriev I.V."/>
            <person name="Miller A.N."/>
            <person name="O'Donnell K."/>
            <person name="Stajich J.E."/>
            <person name="Bonito G."/>
        </authorList>
    </citation>
    <scope>NUCLEOTIDE SEQUENCE</scope>
    <source>
        <strain evidence="2">REB-010B</strain>
    </source>
</reference>
<sequence>MQLVRIVHTSISKTFTQNDDTTLHFDGPLTTQKAQAREARTTRNAKSAQEMKELSEKILRIVAAANCTSNSRTQKRKLLRLNRKAKQSWASARIIDSAAKTGLIAGLEELGWKCCRCQGETDVCVGRKADMHPGLVVVASSDSDFLFYPVKELVRMDTRSRSFTSYKVAEVIQKLGVSEAQWIVAGVVTSNDYSRHVRGQSFQKNLDLLRECDADNKQSVLEQYCSRMEVSSTMFKSAKEIFFDRLETTEEESTSNEAIDKAMQELVKSVSEYLHELRVASASKETIVEDAIVVGVETMASEDVMASEVAIAAVTVSEETVVDAAKASEVTDQRNTGVSKIDRRSVSYRSSGNTYKAKVFTQPVFGTGQDGATGSQPIAIVPRTKRKAETQPSKQTKSKKQTRNPPKAKI</sequence>
<evidence type="ECO:0000313" key="2">
    <source>
        <dbReference type="EMBL" id="KAG0303169.1"/>
    </source>
</evidence>